<dbReference type="PANTHER" id="PTHR46626">
    <property type="entry name" value="RETICULON-LIKE PROTEIN B17"/>
    <property type="match status" value="1"/>
</dbReference>
<protein>
    <recommendedName>
        <fullName evidence="6">Reticulon-like protein</fullName>
    </recommendedName>
</protein>
<dbReference type="PROSITE" id="PS50845">
    <property type="entry name" value="RETICULON"/>
    <property type="match status" value="1"/>
</dbReference>
<feature type="transmembrane region" description="Helical" evidence="6">
    <location>
        <begin position="503"/>
        <end position="531"/>
    </location>
</feature>
<comment type="subcellular location">
    <subcellularLocation>
        <location evidence="1 6">Endoplasmic reticulum membrane</location>
        <topology evidence="1 6">Multi-pass membrane protein</topology>
    </subcellularLocation>
</comment>
<feature type="region of interest" description="Disordered" evidence="7">
    <location>
        <begin position="234"/>
        <end position="262"/>
    </location>
</feature>
<proteinExistence type="predicted"/>
<dbReference type="OrthoDB" id="567788at2759"/>
<sequence>MDVGRRKAGVGISSVVSGSVWESRMKMDEVKGGIKVFNGEDGSGKDGRAVTRAMSKRISTATTDGAAAVSAKRKVWSCDGAEGSEKSPAKGKRNCDEFKSPIQGRKLRSEGNEENSVAIGRIERTPTQIRKSKSEVGSRSNRETHEKTQIQLRKVKSDSIRTIDNDNAKAIIVVAGDGFGANLEHLKNPESESNEVEKGIHGSVKEIEKPQVENESSCREFGVCHIPIKSAQNVSIDDSDVKDENEGDEGEESEEEDIEIEKESFDIKEINLPEPKKVVNEVKRFHQIYQKQSPPINKHSTVYQNLSKPTTTPDEYHSFQEKSNKLQSLVDLVMWKDVSRSAFVFGIGSFVIISSSYAKDINISFISVVSYLGLFYLAATFLYRSIICRGAIDTEHVRHVVGEEEAIWVLKFVLPYLNEFLLKLRALFCGDPATTMKLAVLLFALARCGSSITVWKVAKWGFFGVFTVPKVCSSYSSQLAAYAKFWVRRFGDAWESCSHKKGVAVAIFVLVWNLSSVVARIWAAFMLFVAFRYYQQSILTDDWVEEDEVEEVGDTCQASIGKEKHGSGPRFGGMTNAKQKKKF</sequence>
<dbReference type="GO" id="GO:0005789">
    <property type="term" value="C:endoplasmic reticulum membrane"/>
    <property type="evidence" value="ECO:0007669"/>
    <property type="project" value="UniProtKB-SubCell"/>
</dbReference>
<keyword evidence="4 6" id="KW-1133">Transmembrane helix</keyword>
<evidence type="ECO:0000256" key="5">
    <source>
        <dbReference type="ARBA" id="ARBA00023136"/>
    </source>
</evidence>
<dbReference type="AlphaFoldDB" id="A0A6J1C4A7"/>
<evidence type="ECO:0000313" key="9">
    <source>
        <dbReference type="Proteomes" id="UP000504603"/>
    </source>
</evidence>
<feature type="compositionally biased region" description="Acidic residues" evidence="7">
    <location>
        <begin position="237"/>
        <end position="260"/>
    </location>
</feature>
<keyword evidence="5 6" id="KW-0472">Membrane</keyword>
<evidence type="ECO:0000313" key="10">
    <source>
        <dbReference type="RefSeq" id="XP_022135248.1"/>
    </source>
</evidence>
<evidence type="ECO:0000256" key="7">
    <source>
        <dbReference type="SAM" id="MobiDB-lite"/>
    </source>
</evidence>
<evidence type="ECO:0000256" key="4">
    <source>
        <dbReference type="ARBA" id="ARBA00022989"/>
    </source>
</evidence>
<dbReference type="InterPro" id="IPR003388">
    <property type="entry name" value="Reticulon"/>
</dbReference>
<organism evidence="9 10">
    <name type="scientific">Momordica charantia</name>
    <name type="common">Bitter gourd</name>
    <name type="synonym">Balsam pear</name>
    <dbReference type="NCBI Taxonomy" id="3673"/>
    <lineage>
        <taxon>Eukaryota</taxon>
        <taxon>Viridiplantae</taxon>
        <taxon>Streptophyta</taxon>
        <taxon>Embryophyta</taxon>
        <taxon>Tracheophyta</taxon>
        <taxon>Spermatophyta</taxon>
        <taxon>Magnoliopsida</taxon>
        <taxon>eudicotyledons</taxon>
        <taxon>Gunneridae</taxon>
        <taxon>Pentapetalae</taxon>
        <taxon>rosids</taxon>
        <taxon>fabids</taxon>
        <taxon>Cucurbitales</taxon>
        <taxon>Cucurbitaceae</taxon>
        <taxon>Momordiceae</taxon>
        <taxon>Momordica</taxon>
    </lineage>
</organism>
<keyword evidence="9" id="KW-1185">Reference proteome</keyword>
<dbReference type="Proteomes" id="UP000504603">
    <property type="component" value="Unplaced"/>
</dbReference>
<accession>A0A6J1C4A7</accession>
<feature type="region of interest" description="Disordered" evidence="7">
    <location>
        <begin position="78"/>
        <end position="152"/>
    </location>
</feature>
<feature type="transmembrane region" description="Helical" evidence="6">
    <location>
        <begin position="338"/>
        <end position="357"/>
    </location>
</feature>
<keyword evidence="3 6" id="KW-0256">Endoplasmic reticulum</keyword>
<feature type="region of interest" description="Disordered" evidence="7">
    <location>
        <begin position="561"/>
        <end position="583"/>
    </location>
</feature>
<gene>
    <name evidence="10" type="primary">LOC111007258</name>
</gene>
<feature type="transmembrane region" description="Helical" evidence="6">
    <location>
        <begin position="363"/>
        <end position="383"/>
    </location>
</feature>
<dbReference type="GeneID" id="111007258"/>
<evidence type="ECO:0000256" key="6">
    <source>
        <dbReference type="RuleBase" id="RU363132"/>
    </source>
</evidence>
<feature type="compositionally biased region" description="Basic and acidic residues" evidence="7">
    <location>
        <begin position="132"/>
        <end position="148"/>
    </location>
</feature>
<dbReference type="PANTHER" id="PTHR46626:SF1">
    <property type="entry name" value="RETICULON-LIKE PROTEIN B21"/>
    <property type="match status" value="1"/>
</dbReference>
<dbReference type="KEGG" id="mcha:111007258"/>
<evidence type="ECO:0000256" key="3">
    <source>
        <dbReference type="ARBA" id="ARBA00022824"/>
    </source>
</evidence>
<dbReference type="Pfam" id="PF02453">
    <property type="entry name" value="Reticulon"/>
    <property type="match status" value="1"/>
</dbReference>
<feature type="domain" description="Reticulon" evidence="8">
    <location>
        <begin position="329"/>
        <end position="483"/>
    </location>
</feature>
<evidence type="ECO:0000259" key="8">
    <source>
        <dbReference type="PROSITE" id="PS50845"/>
    </source>
</evidence>
<dbReference type="RefSeq" id="XP_022135248.1">
    <property type="nucleotide sequence ID" value="XM_022279556.1"/>
</dbReference>
<evidence type="ECO:0000256" key="1">
    <source>
        <dbReference type="ARBA" id="ARBA00004477"/>
    </source>
</evidence>
<feature type="compositionally biased region" description="Basic and acidic residues" evidence="7">
    <location>
        <begin position="83"/>
        <end position="99"/>
    </location>
</feature>
<dbReference type="InterPro" id="IPR044647">
    <property type="entry name" value="RTNLB17/18/21"/>
</dbReference>
<reference evidence="10" key="1">
    <citation type="submission" date="2025-08" db="UniProtKB">
        <authorList>
            <consortium name="RefSeq"/>
        </authorList>
    </citation>
    <scope>IDENTIFICATION</scope>
    <source>
        <strain evidence="10">OHB3-1</strain>
    </source>
</reference>
<evidence type="ECO:0000256" key="2">
    <source>
        <dbReference type="ARBA" id="ARBA00022692"/>
    </source>
</evidence>
<name>A0A6J1C4A7_MOMCH</name>
<keyword evidence="2 6" id="KW-0812">Transmembrane</keyword>